<sequence>MISVKKAFNQKKARILEPVILGVSANILINFLFNPTSPDFLLKEFIVAIIFAFIITELNRFIYLKIENTIDWKSSFKSKLVLNFFTVSTLLIIILNTIGNLYIWLSGDSFHSLEELLLINLIVLSIVLILSLTRWCMFLHNKWVLTQKDLTNNKKENLNLKQLIHKSSKKIKLSKRNSIFMVEAANIKLAILEYGNIKIYDNKDILGVFEGSLANLESQLPKAFFFKVSRQVIIHREEVKKMSPSNYGKIELELHNKSAKNPFVMISRLKASKFRQWYYSNSSID</sequence>
<keyword evidence="4" id="KW-1185">Reference proteome</keyword>
<keyword evidence="1" id="KW-0472">Membrane</keyword>
<comment type="caution">
    <text evidence="3">The sequence shown here is derived from an EMBL/GenBank/DDBJ whole genome shotgun (WGS) entry which is preliminary data.</text>
</comment>
<organism evidence="3 4">
    <name type="scientific">Winogradskyella haliclonae</name>
    <dbReference type="NCBI Taxonomy" id="2048558"/>
    <lineage>
        <taxon>Bacteria</taxon>
        <taxon>Pseudomonadati</taxon>
        <taxon>Bacteroidota</taxon>
        <taxon>Flavobacteriia</taxon>
        <taxon>Flavobacteriales</taxon>
        <taxon>Flavobacteriaceae</taxon>
        <taxon>Winogradskyella</taxon>
    </lineage>
</organism>
<dbReference type="Proteomes" id="UP000624701">
    <property type="component" value="Unassembled WGS sequence"/>
</dbReference>
<dbReference type="Pfam" id="PF04397">
    <property type="entry name" value="LytTR"/>
    <property type="match status" value="1"/>
</dbReference>
<evidence type="ECO:0000256" key="1">
    <source>
        <dbReference type="SAM" id="Phobius"/>
    </source>
</evidence>
<dbReference type="Gene3D" id="2.40.50.1020">
    <property type="entry name" value="LytTr DNA-binding domain"/>
    <property type="match status" value="1"/>
</dbReference>
<protein>
    <recommendedName>
        <fullName evidence="2">HTH LytTR-type domain-containing protein</fullName>
    </recommendedName>
</protein>
<feature type="transmembrane region" description="Helical" evidence="1">
    <location>
        <begin position="15"/>
        <end position="33"/>
    </location>
</feature>
<dbReference type="InterPro" id="IPR007492">
    <property type="entry name" value="LytTR_DNA-bd_dom"/>
</dbReference>
<keyword evidence="1" id="KW-1133">Transmembrane helix</keyword>
<dbReference type="SMART" id="SM00850">
    <property type="entry name" value="LytTR"/>
    <property type="match status" value="1"/>
</dbReference>
<evidence type="ECO:0000259" key="2">
    <source>
        <dbReference type="SMART" id="SM00850"/>
    </source>
</evidence>
<feature type="transmembrane region" description="Helical" evidence="1">
    <location>
        <begin position="84"/>
        <end position="105"/>
    </location>
</feature>
<evidence type="ECO:0000313" key="4">
    <source>
        <dbReference type="Proteomes" id="UP000624701"/>
    </source>
</evidence>
<proteinExistence type="predicted"/>
<dbReference type="RefSeq" id="WP_188373625.1">
    <property type="nucleotide sequence ID" value="NZ_BMDQ01000001.1"/>
</dbReference>
<feature type="transmembrane region" description="Helical" evidence="1">
    <location>
        <begin position="117"/>
        <end position="138"/>
    </location>
</feature>
<dbReference type="EMBL" id="BMDQ01000001">
    <property type="protein sequence ID" value="GGI56725.1"/>
    <property type="molecule type" value="Genomic_DNA"/>
</dbReference>
<reference evidence="4" key="1">
    <citation type="journal article" date="2019" name="Int. J. Syst. Evol. Microbiol.">
        <title>The Global Catalogue of Microorganisms (GCM) 10K type strain sequencing project: providing services to taxonomists for standard genome sequencing and annotation.</title>
        <authorList>
            <consortium name="The Broad Institute Genomics Platform"/>
            <consortium name="The Broad Institute Genome Sequencing Center for Infectious Disease"/>
            <person name="Wu L."/>
            <person name="Ma J."/>
        </authorList>
    </citation>
    <scope>NUCLEOTIDE SEQUENCE [LARGE SCALE GENOMIC DNA]</scope>
    <source>
        <strain evidence="4">CCM 8681</strain>
    </source>
</reference>
<accession>A0ABQ2BW99</accession>
<feature type="transmembrane region" description="Helical" evidence="1">
    <location>
        <begin position="45"/>
        <end position="63"/>
    </location>
</feature>
<keyword evidence="1" id="KW-0812">Transmembrane</keyword>
<feature type="domain" description="HTH LytTR-type" evidence="2">
    <location>
        <begin position="177"/>
        <end position="279"/>
    </location>
</feature>
<evidence type="ECO:0000313" key="3">
    <source>
        <dbReference type="EMBL" id="GGI56725.1"/>
    </source>
</evidence>
<name>A0ABQ2BW99_9FLAO</name>
<gene>
    <name evidence="3" type="ORF">GCM10011444_10340</name>
</gene>